<comment type="pathway">
    <text evidence="4">Amine and polyamine biosynthesis; spermidine biosynthesis; spermidine from putrescine: step 1/1.</text>
</comment>
<dbReference type="Pfam" id="PF02675">
    <property type="entry name" value="AdoMet_dc"/>
    <property type="match status" value="1"/>
</dbReference>
<comment type="caution">
    <text evidence="4">Lacks conserved residue(s) required for the propagation of feature annotation.</text>
</comment>
<dbReference type="EMBL" id="CP078145">
    <property type="protein sequence ID" value="QXN88601.1"/>
    <property type="molecule type" value="Genomic_DNA"/>
</dbReference>
<feature type="domain" description="PABS" evidence="6">
    <location>
        <begin position="123"/>
        <end position="366"/>
    </location>
</feature>
<protein>
    <recommendedName>
        <fullName evidence="4">Polyamine aminopropyltransferase</fullName>
    </recommendedName>
    <alternativeName>
        <fullName evidence="4">Putrescine aminopropyltransferase</fullName>
        <shortName evidence="4">PAPT</shortName>
    </alternativeName>
    <alternativeName>
        <fullName evidence="4">Spermidine synthase</fullName>
        <shortName evidence="4">SPDS</shortName>
        <shortName evidence="4">SPDSY</shortName>
        <ecNumber evidence="4">2.5.1.16</ecNumber>
    </alternativeName>
</protein>
<feature type="active site" description="Proton acceptor" evidence="4 5">
    <location>
        <position position="280"/>
    </location>
</feature>
<feature type="binding site" evidence="4">
    <location>
        <position position="148"/>
    </location>
    <ligand>
        <name>S-methyl-5'-thioadenosine</name>
        <dbReference type="ChEBI" id="CHEBI:17509"/>
    </ligand>
</feature>
<comment type="cofactor">
    <cofactor evidence="1">
        <name>pyruvate</name>
        <dbReference type="ChEBI" id="CHEBI:15361"/>
    </cofactor>
</comment>
<dbReference type="InterPro" id="IPR003826">
    <property type="entry name" value="AdoMetDC_fam_prok"/>
</dbReference>
<keyword evidence="2 4" id="KW-0808">Transferase</keyword>
<evidence type="ECO:0000256" key="3">
    <source>
        <dbReference type="ARBA" id="ARBA00023115"/>
    </source>
</evidence>
<accession>A0ABX8RGW4</accession>
<dbReference type="EC" id="2.5.1.16" evidence="4"/>
<feature type="binding site" evidence="4">
    <location>
        <position position="178"/>
    </location>
    <ligand>
        <name>spermidine</name>
        <dbReference type="ChEBI" id="CHEBI:57834"/>
    </ligand>
</feature>
<evidence type="ECO:0000256" key="2">
    <source>
        <dbReference type="ARBA" id="ARBA00022679"/>
    </source>
</evidence>
<keyword evidence="4" id="KW-0745">Spermidine biosynthesis</keyword>
<dbReference type="CDD" id="cd02440">
    <property type="entry name" value="AdoMet_MTases"/>
    <property type="match status" value="1"/>
</dbReference>
<comment type="similarity">
    <text evidence="4">Belongs to the spermidine/spermine synthase family.</text>
</comment>
<dbReference type="PROSITE" id="PS51006">
    <property type="entry name" value="PABS_2"/>
    <property type="match status" value="1"/>
</dbReference>
<dbReference type="InterPro" id="IPR001045">
    <property type="entry name" value="Spermi_synthase"/>
</dbReference>
<evidence type="ECO:0000313" key="8">
    <source>
        <dbReference type="Proteomes" id="UP000694257"/>
    </source>
</evidence>
<dbReference type="NCBIfam" id="TIGR03330">
    <property type="entry name" value="SAM_DCase_Bsu"/>
    <property type="match status" value="1"/>
</dbReference>
<name>A0ABX8RGW4_NOCIO</name>
<evidence type="ECO:0000256" key="1">
    <source>
        <dbReference type="ARBA" id="ARBA00001928"/>
    </source>
</evidence>
<comment type="function">
    <text evidence="4">Catalyzes the irreversible transfer of a propylamine group from the amino donor S-adenosylmethioninamine (decarboxy-AdoMet) to putrescine (1,4-diaminobutane) to yield spermidine.</text>
</comment>
<keyword evidence="3 4" id="KW-0620">Polyamine biosynthesis</keyword>
<feature type="binding site" evidence="4">
    <location>
        <begin position="259"/>
        <end position="260"/>
    </location>
    <ligand>
        <name>S-methyl-5'-thioadenosine</name>
        <dbReference type="ChEBI" id="CHEBI:17509"/>
    </ligand>
</feature>
<sequence>MTADFTGWHVLAEFGGVDAALCDDLERLESALRESLIAAGVTICDVVHKKFDPQGVTVLALLSESHASIHTYPESGDIFVDVFTCGSIGAGASKAVELLRDKLAPNDVRMQVIRRGHGSQRIEEPVGAGLTRIWDLHEVIVDTHTPFQHMVIARTDQGISLFSDNDRQSTEFSQLTYHEAMMVPAFALAQKLDKVLIIGSGEGVASQMSVAAGATQVDHVDIDQREVELCAEHLPYGYTSDDLAAAVKAQGPITVHYADGWDFLANAAQTGTRYDVIVIDLPDERVEDAQHNRLYETEFLSRCRELLAPGGVLSAQAGCATMWRNETLKRSWNRFHDQFATVVQYGSDEHEWTFLFGLNEQITDPVQAMTDRLTTLPYRPETIDARALIRGAIEPHTLRVLPEPVV</sequence>
<dbReference type="InterPro" id="IPR017716">
    <property type="entry name" value="S-AdoMet_deCOase_pro-enz"/>
</dbReference>
<reference evidence="7 8" key="1">
    <citation type="submission" date="2021-07" db="EMBL/GenBank/DDBJ databases">
        <title>Whole Genome Sequence of Nocardia Iowensis.</title>
        <authorList>
            <person name="Lamm A."/>
            <person name="Collins-Fairclough A.M."/>
            <person name="Bunk B."/>
            <person name="Sproer C."/>
        </authorList>
    </citation>
    <scope>NUCLEOTIDE SEQUENCE [LARGE SCALE GENOMIC DNA]</scope>
    <source>
        <strain evidence="7 8">NRRL 5646</strain>
    </source>
</reference>
<evidence type="ECO:0000259" key="6">
    <source>
        <dbReference type="PROSITE" id="PS51006"/>
    </source>
</evidence>
<evidence type="ECO:0000256" key="4">
    <source>
        <dbReference type="HAMAP-Rule" id="MF_00198"/>
    </source>
</evidence>
<dbReference type="GO" id="GO:0004014">
    <property type="term" value="F:adenosylmethionine decarboxylase activity"/>
    <property type="evidence" value="ECO:0007669"/>
    <property type="project" value="UniProtKB-EC"/>
</dbReference>
<keyword evidence="8" id="KW-1185">Reference proteome</keyword>
<keyword evidence="7" id="KW-0456">Lyase</keyword>
<feature type="binding site" evidence="4">
    <location>
        <position position="202"/>
    </location>
    <ligand>
        <name>spermidine</name>
        <dbReference type="ChEBI" id="CHEBI:57834"/>
    </ligand>
</feature>
<gene>
    <name evidence="7" type="primary">speD</name>
    <name evidence="4" type="synonym">speE</name>
    <name evidence="7" type="ORF">KV110_23710</name>
</gene>
<evidence type="ECO:0000256" key="5">
    <source>
        <dbReference type="PROSITE-ProRule" id="PRU00354"/>
    </source>
</evidence>
<dbReference type="RefSeq" id="WP_218469484.1">
    <property type="nucleotide sequence ID" value="NZ_CP078145.1"/>
</dbReference>
<comment type="catalytic activity">
    <reaction evidence="4">
        <text>S-adenosyl 3-(methylsulfanyl)propylamine + putrescine = S-methyl-5'-thioadenosine + spermidine + H(+)</text>
        <dbReference type="Rhea" id="RHEA:12721"/>
        <dbReference type="ChEBI" id="CHEBI:15378"/>
        <dbReference type="ChEBI" id="CHEBI:17509"/>
        <dbReference type="ChEBI" id="CHEBI:57443"/>
        <dbReference type="ChEBI" id="CHEBI:57834"/>
        <dbReference type="ChEBI" id="CHEBI:326268"/>
        <dbReference type="EC" id="2.5.1.16"/>
    </reaction>
</comment>
<dbReference type="HAMAP" id="MF_00198">
    <property type="entry name" value="Spermidine_synth"/>
    <property type="match status" value="1"/>
</dbReference>
<dbReference type="InterPro" id="IPR030374">
    <property type="entry name" value="PABS"/>
</dbReference>
<dbReference type="PANTHER" id="PTHR43317">
    <property type="entry name" value="THERMOSPERMINE SYNTHASE ACAULIS5"/>
    <property type="match status" value="1"/>
</dbReference>
<feature type="binding site" evidence="4">
    <location>
        <position position="221"/>
    </location>
    <ligand>
        <name>S-methyl-5'-thioadenosine</name>
        <dbReference type="ChEBI" id="CHEBI:17509"/>
    </ligand>
</feature>
<proteinExistence type="inferred from homology"/>
<dbReference type="Pfam" id="PF01564">
    <property type="entry name" value="Spermine_synth"/>
    <property type="match status" value="1"/>
</dbReference>
<organism evidence="7 8">
    <name type="scientific">Nocardia iowensis</name>
    <dbReference type="NCBI Taxonomy" id="204891"/>
    <lineage>
        <taxon>Bacteria</taxon>
        <taxon>Bacillati</taxon>
        <taxon>Actinomycetota</taxon>
        <taxon>Actinomycetes</taxon>
        <taxon>Mycobacteriales</taxon>
        <taxon>Nocardiaceae</taxon>
        <taxon>Nocardia</taxon>
    </lineage>
</organism>
<dbReference type="PANTHER" id="PTHR43317:SF1">
    <property type="entry name" value="THERMOSPERMINE SYNTHASE ACAULIS5"/>
    <property type="match status" value="1"/>
</dbReference>
<evidence type="ECO:0000313" key="7">
    <source>
        <dbReference type="EMBL" id="QXN88601.1"/>
    </source>
</evidence>
<comment type="subunit">
    <text evidence="4">Homodimer or homotetramer.</text>
</comment>
<dbReference type="Proteomes" id="UP000694257">
    <property type="component" value="Chromosome"/>
</dbReference>